<dbReference type="Proteomes" id="UP000595140">
    <property type="component" value="Unassembled WGS sequence"/>
</dbReference>
<evidence type="ECO:0000313" key="2">
    <source>
        <dbReference type="Proteomes" id="UP000595140"/>
    </source>
</evidence>
<organism evidence="1 2">
    <name type="scientific">Cuscuta campestris</name>
    <dbReference type="NCBI Taxonomy" id="132261"/>
    <lineage>
        <taxon>Eukaryota</taxon>
        <taxon>Viridiplantae</taxon>
        <taxon>Streptophyta</taxon>
        <taxon>Embryophyta</taxon>
        <taxon>Tracheophyta</taxon>
        <taxon>Spermatophyta</taxon>
        <taxon>Magnoliopsida</taxon>
        <taxon>eudicotyledons</taxon>
        <taxon>Gunneridae</taxon>
        <taxon>Pentapetalae</taxon>
        <taxon>asterids</taxon>
        <taxon>lamiids</taxon>
        <taxon>Solanales</taxon>
        <taxon>Convolvulaceae</taxon>
        <taxon>Cuscuteae</taxon>
        <taxon>Cuscuta</taxon>
        <taxon>Cuscuta subgen. Grammica</taxon>
        <taxon>Cuscuta sect. Cleistogrammica</taxon>
    </lineage>
</organism>
<name>A0A484KSW6_9ASTE</name>
<evidence type="ECO:0000313" key="1">
    <source>
        <dbReference type="EMBL" id="VFQ65176.1"/>
    </source>
</evidence>
<dbReference type="AlphaFoldDB" id="A0A484KSW6"/>
<keyword evidence="2" id="KW-1185">Reference proteome</keyword>
<sequence>MAIAVSISMAVFSFINQEIMRISSFASPPCSCAILCRPPMTSDGHGIGDSVDCLEELRNWYCILKSIIENCKLASSGVRWSCPGSADELNGTVMMVLMFLLNYSQWYTNSNHF</sequence>
<proteinExistence type="predicted"/>
<reference evidence="1 2" key="1">
    <citation type="submission" date="2018-04" db="EMBL/GenBank/DDBJ databases">
        <authorList>
            <person name="Vogel A."/>
        </authorList>
    </citation>
    <scope>NUCLEOTIDE SEQUENCE [LARGE SCALE GENOMIC DNA]</scope>
</reference>
<dbReference type="EMBL" id="OOIL02000450">
    <property type="protein sequence ID" value="VFQ65176.1"/>
    <property type="molecule type" value="Genomic_DNA"/>
</dbReference>
<accession>A0A484KSW6</accession>
<protein>
    <submittedName>
        <fullName evidence="1">Uncharacterized protein</fullName>
    </submittedName>
</protein>
<gene>
    <name evidence="1" type="ORF">CCAM_LOCUS6952</name>
</gene>